<dbReference type="AlphaFoldDB" id="A0A5C6C085"/>
<evidence type="ECO:0000313" key="2">
    <source>
        <dbReference type="EMBL" id="TWU17595.1"/>
    </source>
</evidence>
<dbReference type="Proteomes" id="UP000318437">
    <property type="component" value="Unassembled WGS sequence"/>
</dbReference>
<proteinExistence type="predicted"/>
<evidence type="ECO:0000313" key="3">
    <source>
        <dbReference type="Proteomes" id="UP000318437"/>
    </source>
</evidence>
<name>A0A5C6C085_9BACT</name>
<reference evidence="2 3" key="1">
    <citation type="submission" date="2019-02" db="EMBL/GenBank/DDBJ databases">
        <title>Deep-cultivation of Planctomycetes and their phenomic and genomic characterization uncovers novel biology.</title>
        <authorList>
            <person name="Wiegand S."/>
            <person name="Jogler M."/>
            <person name="Boedeker C."/>
            <person name="Pinto D."/>
            <person name="Vollmers J."/>
            <person name="Rivas-Marin E."/>
            <person name="Kohn T."/>
            <person name="Peeters S.H."/>
            <person name="Heuer A."/>
            <person name="Rast P."/>
            <person name="Oberbeckmann S."/>
            <person name="Bunk B."/>
            <person name="Jeske O."/>
            <person name="Meyerdierks A."/>
            <person name="Storesund J.E."/>
            <person name="Kallscheuer N."/>
            <person name="Luecker S."/>
            <person name="Lage O.M."/>
            <person name="Pohl T."/>
            <person name="Merkel B.J."/>
            <person name="Hornburger P."/>
            <person name="Mueller R.-W."/>
            <person name="Bruemmer F."/>
            <person name="Labrenz M."/>
            <person name="Spormann A.M."/>
            <person name="Op Den Camp H."/>
            <person name="Overmann J."/>
            <person name="Amann R."/>
            <person name="Jetten M.S.M."/>
            <person name="Mascher T."/>
            <person name="Medema M.H."/>
            <person name="Devos D.P."/>
            <person name="Kaster A.-K."/>
            <person name="Ovreas L."/>
            <person name="Rohde M."/>
            <person name="Galperin M.Y."/>
            <person name="Jogler C."/>
        </authorList>
    </citation>
    <scope>NUCLEOTIDE SEQUENCE [LARGE SCALE GENOMIC DNA]</scope>
    <source>
        <strain evidence="2 3">Pla144</strain>
    </source>
</reference>
<sequence length="183" mass="20949">MKKEKEKKSKEETKRSTKKIVESRKVQEKVAEEIRELAKTGAYSVEDLAKRYGYYSTSIYRVISGERWGGSKINIREIRTKQKIAVSHTLMKLGVRLKDIADYLTTTVSSVSKLCVRNPEAYVDIPIRIRNNPIDLDGKQIRAGRYIVQQLGPDDVLITSRNDRPATHFAKIKQLIGNVEIDK</sequence>
<protein>
    <submittedName>
        <fullName evidence="2">Uncharacterized protein</fullName>
    </submittedName>
</protein>
<feature type="region of interest" description="Disordered" evidence="1">
    <location>
        <begin position="1"/>
        <end position="22"/>
    </location>
</feature>
<dbReference type="EMBL" id="SJPS01000021">
    <property type="protein sequence ID" value="TWU17595.1"/>
    <property type="molecule type" value="Genomic_DNA"/>
</dbReference>
<organism evidence="2 3">
    <name type="scientific">Bythopirellula polymerisocia</name>
    <dbReference type="NCBI Taxonomy" id="2528003"/>
    <lineage>
        <taxon>Bacteria</taxon>
        <taxon>Pseudomonadati</taxon>
        <taxon>Planctomycetota</taxon>
        <taxon>Planctomycetia</taxon>
        <taxon>Pirellulales</taxon>
        <taxon>Lacipirellulaceae</taxon>
        <taxon>Bythopirellula</taxon>
    </lineage>
</organism>
<gene>
    <name evidence="2" type="ORF">Pla144_50970</name>
</gene>
<keyword evidence="3" id="KW-1185">Reference proteome</keyword>
<comment type="caution">
    <text evidence="2">The sequence shown here is derived from an EMBL/GenBank/DDBJ whole genome shotgun (WGS) entry which is preliminary data.</text>
</comment>
<dbReference type="RefSeq" id="WP_146453285.1">
    <property type="nucleotide sequence ID" value="NZ_SJPS01000021.1"/>
</dbReference>
<evidence type="ECO:0000256" key="1">
    <source>
        <dbReference type="SAM" id="MobiDB-lite"/>
    </source>
</evidence>
<accession>A0A5C6C085</accession>